<keyword evidence="7" id="KW-0131">Cell cycle</keyword>
<dbReference type="RefSeq" id="XP_033386554.1">
    <property type="nucleotide sequence ID" value="XM_033523435.1"/>
</dbReference>
<dbReference type="InterPro" id="IPR011516">
    <property type="entry name" value="Shugoshin_N"/>
</dbReference>
<gene>
    <name evidence="12" type="ORF">BU24DRAFT_345095</name>
</gene>
<evidence type="ECO:0000256" key="1">
    <source>
        <dbReference type="ARBA" id="ARBA00004584"/>
    </source>
</evidence>
<feature type="compositionally biased region" description="Low complexity" evidence="9">
    <location>
        <begin position="486"/>
        <end position="497"/>
    </location>
</feature>
<feature type="compositionally biased region" description="Low complexity" evidence="9">
    <location>
        <begin position="583"/>
        <end position="603"/>
    </location>
</feature>
<evidence type="ECO:0000256" key="9">
    <source>
        <dbReference type="SAM" id="MobiDB-lite"/>
    </source>
</evidence>
<evidence type="ECO:0000259" key="10">
    <source>
        <dbReference type="Pfam" id="PF07557"/>
    </source>
</evidence>
<feature type="non-terminal residue" evidence="12">
    <location>
        <position position="1"/>
    </location>
</feature>
<feature type="compositionally biased region" description="Basic and acidic residues" evidence="9">
    <location>
        <begin position="626"/>
        <end position="643"/>
    </location>
</feature>
<dbReference type="Pfam" id="PF07558">
    <property type="entry name" value="Shugoshin_N"/>
    <property type="match status" value="1"/>
</dbReference>
<feature type="compositionally biased region" description="Basic and acidic residues" evidence="9">
    <location>
        <begin position="414"/>
        <end position="423"/>
    </location>
</feature>
<protein>
    <recommendedName>
        <fullName evidence="14">Shugoshin C-terminal domain-containing protein</fullName>
    </recommendedName>
</protein>
<keyword evidence="13" id="KW-1185">Reference proteome</keyword>
<feature type="compositionally biased region" description="Basic and acidic residues" evidence="9">
    <location>
        <begin position="225"/>
        <end position="246"/>
    </location>
</feature>
<evidence type="ECO:0000256" key="7">
    <source>
        <dbReference type="ARBA" id="ARBA00023306"/>
    </source>
</evidence>
<dbReference type="GO" id="GO:0000779">
    <property type="term" value="C:condensed chromosome, centromeric region"/>
    <property type="evidence" value="ECO:0007669"/>
    <property type="project" value="UniProtKB-ARBA"/>
</dbReference>
<dbReference type="Pfam" id="PF07557">
    <property type="entry name" value="Shugoshin_C"/>
    <property type="match status" value="1"/>
</dbReference>
<evidence type="ECO:0000256" key="5">
    <source>
        <dbReference type="ARBA" id="ARBA00022829"/>
    </source>
</evidence>
<proteinExistence type="inferred from homology"/>
<evidence type="ECO:0000313" key="12">
    <source>
        <dbReference type="EMBL" id="KAF2018215.1"/>
    </source>
</evidence>
<organism evidence="12 13">
    <name type="scientific">Aaosphaeria arxii CBS 175.79</name>
    <dbReference type="NCBI Taxonomy" id="1450172"/>
    <lineage>
        <taxon>Eukaryota</taxon>
        <taxon>Fungi</taxon>
        <taxon>Dikarya</taxon>
        <taxon>Ascomycota</taxon>
        <taxon>Pezizomycotina</taxon>
        <taxon>Dothideomycetes</taxon>
        <taxon>Pleosporomycetidae</taxon>
        <taxon>Pleosporales</taxon>
        <taxon>Pleosporales incertae sedis</taxon>
        <taxon>Aaosphaeria</taxon>
    </lineage>
</organism>
<feature type="compositionally biased region" description="Basic residues" evidence="9">
    <location>
        <begin position="165"/>
        <end position="179"/>
    </location>
</feature>
<sequence>RINSQQSIRIRTLENEGSRLLAENLSLREQVLQLQNALEAQPARPSFENIDSVKDRLEAKIQELGGLVAKLGQLKTAPDYSRWKNPPTATRKSPEERQWRSGLCLQEVENAMLPTIVEDKHYPRRTMKIENEGPIAFDPSPPPDNDMGDQVEEQDPALSINLETRRKRRESGPKLHIRRLSLFEPQPEGAEEKTKAVRTGAKRKFSVQEDNDKPENSPDSFTFTRKNDTQDSAKDESKEVRLRSPERPALGSKPVNTDPILSPKKQRSSAPEKADKKPTTLGKTGRGRSASTRNEISTLPPLQLPTETIGITEIRLDALPPKTPAVEDIFSPPVTEPSASRQESKDTPPPAGIGSSDLTNGARPSRRARPQVSYKEPSLAAKMRRPGKELVDAVQSNRRTSTDPTPSASGSATGKRENKEVDSTWKGLPTKANGGDDEAEIGSPLREKLGRREEGVTIAEPATLNPSAASQTISALMAGSKRKEASTATNTTAATASVRSVEEKPVKKESSSTDKARSKDNLAIFDFTDSSPNDGAAPTRPRIDLAMASRNARRHSSVPASATSEERKSILKRKEDGLPTLHSRAGSGSGASTKASSSTGLSRTSRDRKVNDLPASGSASDLKAAALEDKESKTHSLRAERAASRRKSMMV</sequence>
<accession>A0A6A5XY15</accession>
<comment type="similarity">
    <text evidence="2">Belongs to the shugoshin family.</text>
</comment>
<dbReference type="GO" id="GO:0051301">
    <property type="term" value="P:cell division"/>
    <property type="evidence" value="ECO:0007669"/>
    <property type="project" value="UniProtKB-KW"/>
</dbReference>
<feature type="region of interest" description="Disordered" evidence="9">
    <location>
        <begin position="132"/>
        <end position="151"/>
    </location>
</feature>
<feature type="domain" description="Shugoshin N-terminal coiled-coil" evidence="11">
    <location>
        <begin position="1"/>
        <end position="32"/>
    </location>
</feature>
<feature type="compositionally biased region" description="Polar residues" evidence="9">
    <location>
        <begin position="394"/>
        <end position="412"/>
    </location>
</feature>
<feature type="compositionally biased region" description="Basic and acidic residues" evidence="9">
    <location>
        <begin position="206"/>
        <end position="216"/>
    </location>
</feature>
<dbReference type="GeneID" id="54280832"/>
<evidence type="ECO:0000313" key="13">
    <source>
        <dbReference type="Proteomes" id="UP000799778"/>
    </source>
</evidence>
<evidence type="ECO:0000256" key="6">
    <source>
        <dbReference type="ARBA" id="ARBA00023054"/>
    </source>
</evidence>
<dbReference type="EMBL" id="ML978068">
    <property type="protein sequence ID" value="KAF2018215.1"/>
    <property type="molecule type" value="Genomic_DNA"/>
</dbReference>
<keyword evidence="8" id="KW-0137">Centromere</keyword>
<keyword evidence="6" id="KW-0175">Coiled coil</keyword>
<feature type="region of interest" description="Disordered" evidence="9">
    <location>
        <begin position="320"/>
        <end position="464"/>
    </location>
</feature>
<evidence type="ECO:0000256" key="8">
    <source>
        <dbReference type="ARBA" id="ARBA00023328"/>
    </source>
</evidence>
<feature type="compositionally biased region" description="Basic and acidic residues" evidence="9">
    <location>
        <begin position="564"/>
        <end position="577"/>
    </location>
</feature>
<keyword evidence="3" id="KW-0158">Chromosome</keyword>
<dbReference type="AlphaFoldDB" id="A0A6A5XY15"/>
<name>A0A6A5XY15_9PLEO</name>
<dbReference type="Proteomes" id="UP000799778">
    <property type="component" value="Unassembled WGS sequence"/>
</dbReference>
<evidence type="ECO:0008006" key="14">
    <source>
        <dbReference type="Google" id="ProtNLM"/>
    </source>
</evidence>
<evidence type="ECO:0000256" key="3">
    <source>
        <dbReference type="ARBA" id="ARBA00022454"/>
    </source>
</evidence>
<comment type="subcellular location">
    <subcellularLocation>
        <location evidence="1">Chromosome</location>
        <location evidence="1">Centromere</location>
    </subcellularLocation>
</comment>
<feature type="compositionally biased region" description="Basic and acidic residues" evidence="9">
    <location>
        <begin position="500"/>
        <end position="520"/>
    </location>
</feature>
<dbReference type="OrthoDB" id="5394106at2759"/>
<dbReference type="GO" id="GO:0005634">
    <property type="term" value="C:nucleus"/>
    <property type="evidence" value="ECO:0007669"/>
    <property type="project" value="InterPro"/>
</dbReference>
<feature type="region of interest" description="Disordered" evidence="9">
    <location>
        <begin position="156"/>
        <end position="307"/>
    </location>
</feature>
<feature type="region of interest" description="Disordered" evidence="9">
    <location>
        <begin position="476"/>
        <end position="651"/>
    </location>
</feature>
<feature type="compositionally biased region" description="Basic and acidic residues" evidence="9">
    <location>
        <begin position="445"/>
        <end position="455"/>
    </location>
</feature>
<keyword evidence="5" id="KW-0159">Chromosome partition</keyword>
<dbReference type="GO" id="GO:0045132">
    <property type="term" value="P:meiotic chromosome segregation"/>
    <property type="evidence" value="ECO:0007669"/>
    <property type="project" value="InterPro"/>
</dbReference>
<feature type="region of interest" description="Disordered" evidence="9">
    <location>
        <begin position="79"/>
        <end position="98"/>
    </location>
</feature>
<feature type="domain" description="Shugoshin C-terminal" evidence="10">
    <location>
        <begin position="362"/>
        <end position="385"/>
    </location>
</feature>
<evidence type="ECO:0000259" key="11">
    <source>
        <dbReference type="Pfam" id="PF07558"/>
    </source>
</evidence>
<keyword evidence="4" id="KW-0132">Cell division</keyword>
<reference evidence="12" key="1">
    <citation type="journal article" date="2020" name="Stud. Mycol.">
        <title>101 Dothideomycetes genomes: a test case for predicting lifestyles and emergence of pathogens.</title>
        <authorList>
            <person name="Haridas S."/>
            <person name="Albert R."/>
            <person name="Binder M."/>
            <person name="Bloem J."/>
            <person name="Labutti K."/>
            <person name="Salamov A."/>
            <person name="Andreopoulos B."/>
            <person name="Baker S."/>
            <person name="Barry K."/>
            <person name="Bills G."/>
            <person name="Bluhm B."/>
            <person name="Cannon C."/>
            <person name="Castanera R."/>
            <person name="Culley D."/>
            <person name="Daum C."/>
            <person name="Ezra D."/>
            <person name="Gonzalez J."/>
            <person name="Henrissat B."/>
            <person name="Kuo A."/>
            <person name="Liang C."/>
            <person name="Lipzen A."/>
            <person name="Lutzoni F."/>
            <person name="Magnuson J."/>
            <person name="Mondo S."/>
            <person name="Nolan M."/>
            <person name="Ohm R."/>
            <person name="Pangilinan J."/>
            <person name="Park H.-J."/>
            <person name="Ramirez L."/>
            <person name="Alfaro M."/>
            <person name="Sun H."/>
            <person name="Tritt A."/>
            <person name="Yoshinaga Y."/>
            <person name="Zwiers L.-H."/>
            <person name="Turgeon B."/>
            <person name="Goodwin S."/>
            <person name="Spatafora J."/>
            <person name="Crous P."/>
            <person name="Grigoriev I."/>
        </authorList>
    </citation>
    <scope>NUCLEOTIDE SEQUENCE</scope>
    <source>
        <strain evidence="12">CBS 175.79</strain>
    </source>
</reference>
<evidence type="ECO:0000256" key="2">
    <source>
        <dbReference type="ARBA" id="ARBA00010845"/>
    </source>
</evidence>
<dbReference type="InterPro" id="IPR011515">
    <property type="entry name" value="Shugoshin_C"/>
</dbReference>
<evidence type="ECO:0000256" key="4">
    <source>
        <dbReference type="ARBA" id="ARBA00022618"/>
    </source>
</evidence>